<accession>A0A5J5JYS0</accession>
<dbReference type="SUPFAM" id="SSF52540">
    <property type="entry name" value="P-loop containing nucleoside triphosphate hydrolases"/>
    <property type="match status" value="1"/>
</dbReference>
<name>A0A5J5JYS0_9ACTN</name>
<evidence type="ECO:0000313" key="3">
    <source>
        <dbReference type="Proteomes" id="UP000327011"/>
    </source>
</evidence>
<sequence>MPWKSKVNAAVEGMTGYVITRARPRPAQVQPPRDEPRPPADPEIDRLLRAPVFVLSPVRSGSTLFRVLLNSHSRIHAPHELHVRRIAVTLTTEPVRQAMEAAGHSTSDIEHILWDRLLHRELVRSGKEIVVDKTPSNVFAHRRITTCWPDARFVYLLRHPASIVRSWHEADPQARPVEEAVRHTLQYMRYLEESRRRHEGLVVRYESLVDDTEGELRRVCAWLGVEYEPEMIRYGDKDHGEFVKGIGDWRDKIRSGRVQRGRPLPPPEEVAEPLREIAAAWGYL</sequence>
<dbReference type="Proteomes" id="UP000327011">
    <property type="component" value="Unassembled WGS sequence"/>
</dbReference>
<evidence type="ECO:0000313" key="2">
    <source>
        <dbReference type="EMBL" id="KAA9376844.1"/>
    </source>
</evidence>
<evidence type="ECO:0000256" key="1">
    <source>
        <dbReference type="SAM" id="MobiDB-lite"/>
    </source>
</evidence>
<keyword evidence="3" id="KW-1185">Reference proteome</keyword>
<keyword evidence="2" id="KW-0808">Transferase</keyword>
<dbReference type="Pfam" id="PF13469">
    <property type="entry name" value="Sulfotransfer_3"/>
    <property type="match status" value="1"/>
</dbReference>
<reference evidence="2 3" key="1">
    <citation type="submission" date="2019-09" db="EMBL/GenBank/DDBJ databases">
        <title>Screening of Novel Bioactive Compounds from Soil-Associated.</title>
        <authorList>
            <person name="Gong X."/>
        </authorList>
    </citation>
    <scope>NUCLEOTIDE SEQUENCE [LARGE SCALE GENOMIC DNA]</scope>
    <source>
        <strain evidence="2 3">Gxj-6</strain>
    </source>
</reference>
<dbReference type="RefSeq" id="WP_150935197.1">
    <property type="nucleotide sequence ID" value="NZ_VYTZ01000007.1"/>
</dbReference>
<protein>
    <submittedName>
        <fullName evidence="2">Sulfotransferase</fullName>
    </submittedName>
</protein>
<dbReference type="AlphaFoldDB" id="A0A5J5JYS0"/>
<dbReference type="InterPro" id="IPR027417">
    <property type="entry name" value="P-loop_NTPase"/>
</dbReference>
<dbReference type="GO" id="GO:0016740">
    <property type="term" value="F:transferase activity"/>
    <property type="evidence" value="ECO:0007669"/>
    <property type="project" value="UniProtKB-KW"/>
</dbReference>
<dbReference type="Gene3D" id="3.40.50.300">
    <property type="entry name" value="P-loop containing nucleotide triphosphate hydrolases"/>
    <property type="match status" value="1"/>
</dbReference>
<feature type="region of interest" description="Disordered" evidence="1">
    <location>
        <begin position="21"/>
        <end position="42"/>
    </location>
</feature>
<proteinExistence type="predicted"/>
<dbReference type="EMBL" id="VYTZ01000007">
    <property type="protein sequence ID" value="KAA9376844.1"/>
    <property type="molecule type" value="Genomic_DNA"/>
</dbReference>
<gene>
    <name evidence="2" type="ORF">F5972_20430</name>
</gene>
<feature type="compositionally biased region" description="Basic and acidic residues" evidence="1">
    <location>
        <begin position="32"/>
        <end position="42"/>
    </location>
</feature>
<comment type="caution">
    <text evidence="2">The sequence shown here is derived from an EMBL/GenBank/DDBJ whole genome shotgun (WGS) entry which is preliminary data.</text>
</comment>
<organism evidence="2 3">
    <name type="scientific">Microbispora cellulosiformans</name>
    <dbReference type="NCBI Taxonomy" id="2614688"/>
    <lineage>
        <taxon>Bacteria</taxon>
        <taxon>Bacillati</taxon>
        <taxon>Actinomycetota</taxon>
        <taxon>Actinomycetes</taxon>
        <taxon>Streptosporangiales</taxon>
        <taxon>Streptosporangiaceae</taxon>
        <taxon>Microbispora</taxon>
    </lineage>
</organism>